<keyword evidence="5 9" id="KW-0812">Transmembrane</keyword>
<evidence type="ECO:0000259" key="11">
    <source>
        <dbReference type="PROSITE" id="PS51371"/>
    </source>
</evidence>
<dbReference type="PROSITE" id="PS50850">
    <property type="entry name" value="MFS"/>
    <property type="match status" value="1"/>
</dbReference>
<feature type="transmembrane region" description="Helical" evidence="9">
    <location>
        <begin position="299"/>
        <end position="320"/>
    </location>
</feature>
<dbReference type="InterPro" id="IPR046342">
    <property type="entry name" value="CBS_dom_sf"/>
</dbReference>
<dbReference type="SMART" id="SM00116">
    <property type="entry name" value="CBS"/>
    <property type="match status" value="2"/>
</dbReference>
<feature type="transmembrane region" description="Helical" evidence="9">
    <location>
        <begin position="52"/>
        <end position="69"/>
    </location>
</feature>
<comment type="caution">
    <text evidence="12">The sequence shown here is derived from an EMBL/GenBank/DDBJ whole genome shotgun (WGS) entry which is preliminary data.</text>
</comment>
<feature type="transmembrane region" description="Helical" evidence="9">
    <location>
        <begin position="262"/>
        <end position="287"/>
    </location>
</feature>
<dbReference type="CDD" id="cd17503">
    <property type="entry name" value="MFS_LmrB_MDR_like"/>
    <property type="match status" value="1"/>
</dbReference>
<accession>A0ABU6IYA4</accession>
<evidence type="ECO:0000256" key="8">
    <source>
        <dbReference type="PROSITE-ProRule" id="PRU00703"/>
    </source>
</evidence>
<feature type="transmembrane region" description="Helical" evidence="9">
    <location>
        <begin position="352"/>
        <end position="378"/>
    </location>
</feature>
<dbReference type="InterPro" id="IPR036259">
    <property type="entry name" value="MFS_trans_sf"/>
</dbReference>
<dbReference type="NCBIfam" id="TIGR00711">
    <property type="entry name" value="efflux_EmrB"/>
    <property type="match status" value="1"/>
</dbReference>
<keyword evidence="13" id="KW-1185">Reference proteome</keyword>
<dbReference type="EMBL" id="JAYMFH010000003">
    <property type="protein sequence ID" value="MEC4294489.1"/>
    <property type="molecule type" value="Genomic_DNA"/>
</dbReference>
<feature type="transmembrane region" description="Helical" evidence="9">
    <location>
        <begin position="221"/>
        <end position="241"/>
    </location>
</feature>
<comment type="subcellular location">
    <subcellularLocation>
        <location evidence="1">Cell membrane</location>
        <topology evidence="1">Multi-pass membrane protein</topology>
    </subcellularLocation>
</comment>
<feature type="transmembrane region" description="Helical" evidence="9">
    <location>
        <begin position="105"/>
        <end position="126"/>
    </location>
</feature>
<evidence type="ECO:0000256" key="2">
    <source>
        <dbReference type="ARBA" id="ARBA00008537"/>
    </source>
</evidence>
<evidence type="ECO:0000259" key="10">
    <source>
        <dbReference type="PROSITE" id="PS50850"/>
    </source>
</evidence>
<feature type="transmembrane region" description="Helical" evidence="9">
    <location>
        <begin position="195"/>
        <end position="215"/>
    </location>
</feature>
<feature type="transmembrane region" description="Helical" evidence="9">
    <location>
        <begin position="133"/>
        <end position="152"/>
    </location>
</feature>
<dbReference type="InterPro" id="IPR011701">
    <property type="entry name" value="MFS"/>
</dbReference>
<keyword evidence="3" id="KW-0813">Transport</keyword>
<dbReference type="Proteomes" id="UP001343724">
    <property type="component" value="Unassembled WGS sequence"/>
</dbReference>
<dbReference type="PANTHER" id="PTHR42718:SF9">
    <property type="entry name" value="MAJOR FACILITATOR SUPERFAMILY MULTIDRUG TRANSPORTER MFSC"/>
    <property type="match status" value="1"/>
</dbReference>
<dbReference type="SUPFAM" id="SSF54631">
    <property type="entry name" value="CBS-domain pair"/>
    <property type="match status" value="1"/>
</dbReference>
<dbReference type="Gene3D" id="1.20.1720.10">
    <property type="entry name" value="Multidrug resistance protein D"/>
    <property type="match status" value="1"/>
</dbReference>
<dbReference type="PANTHER" id="PTHR42718">
    <property type="entry name" value="MAJOR FACILITATOR SUPERFAMILY MULTIDRUG TRANSPORTER MFSC"/>
    <property type="match status" value="1"/>
</dbReference>
<dbReference type="SUPFAM" id="SSF103473">
    <property type="entry name" value="MFS general substrate transporter"/>
    <property type="match status" value="1"/>
</dbReference>
<dbReference type="Gene3D" id="1.20.1250.20">
    <property type="entry name" value="MFS general substrate transporter like domains"/>
    <property type="match status" value="1"/>
</dbReference>
<evidence type="ECO:0000256" key="1">
    <source>
        <dbReference type="ARBA" id="ARBA00004651"/>
    </source>
</evidence>
<keyword evidence="7 9" id="KW-0472">Membrane</keyword>
<evidence type="ECO:0000256" key="6">
    <source>
        <dbReference type="ARBA" id="ARBA00022989"/>
    </source>
</evidence>
<dbReference type="InterPro" id="IPR004638">
    <property type="entry name" value="EmrB-like"/>
</dbReference>
<proteinExistence type="inferred from homology"/>
<dbReference type="InterPro" id="IPR020846">
    <property type="entry name" value="MFS_dom"/>
</dbReference>
<reference evidence="12 13" key="1">
    <citation type="submission" date="2024-01" db="EMBL/GenBank/DDBJ databases">
        <title>novel species in genus Adlercreutzia.</title>
        <authorList>
            <person name="Liu X."/>
        </authorList>
    </citation>
    <scope>NUCLEOTIDE SEQUENCE [LARGE SCALE GENOMIC DNA]</scope>
    <source>
        <strain evidence="12 13">R22</strain>
    </source>
</reference>
<keyword evidence="4" id="KW-1003">Cell membrane</keyword>
<dbReference type="Gene3D" id="3.10.580.10">
    <property type="entry name" value="CBS-domain"/>
    <property type="match status" value="1"/>
</dbReference>
<evidence type="ECO:0000256" key="7">
    <source>
        <dbReference type="ARBA" id="ARBA00023136"/>
    </source>
</evidence>
<comment type="similarity">
    <text evidence="2">Belongs to the major facilitator superfamily. EmrB family.</text>
</comment>
<feature type="domain" description="CBS" evidence="11">
    <location>
        <begin position="486"/>
        <end position="542"/>
    </location>
</feature>
<feature type="domain" description="Major facilitator superfamily (MFS) profile" evidence="10">
    <location>
        <begin position="10"/>
        <end position="460"/>
    </location>
</feature>
<dbReference type="InterPro" id="IPR000644">
    <property type="entry name" value="CBS_dom"/>
</dbReference>
<feature type="domain" description="CBS" evidence="11">
    <location>
        <begin position="574"/>
        <end position="630"/>
    </location>
</feature>
<feature type="transmembrane region" description="Helical" evidence="9">
    <location>
        <begin position="399"/>
        <end position="423"/>
    </location>
</feature>
<dbReference type="Pfam" id="PF07690">
    <property type="entry name" value="MFS_1"/>
    <property type="match status" value="1"/>
</dbReference>
<sequence length="631" mass="66502">MGLTKQQMQMVTVLVIGAFLVVLNQTLLTPALPTIMDHLNVGATTVQWLTSGYSLVEAVIIPLNAYFLGRFATRRIFLGGMGLFAVGSTLCAAAPSFAFLMAGRICQACATGVVMPSVFALVLLVFPKERRGSAMGIIGLIVSFAPAVGPSLSGMLVDSIGWRALFVTVVILAAAILVMGFFMMRNFEGFARTSFDGLSVVLLALGMVAMLYGLSTFTSSALPALSVALMVAGAAVLALFARRQMRLKVPVLKVSVLKNRQFRIASLIIIVLEAVLIGSGVIVPMYLQNALGDTATMSGLIMFPGAALGAFCGLLAGRIFDARGVRGVAVTGAIVLLVGGAGYATFSPSTPVLVICLVYTIACLGVQCLITPLNTWGFNALPNDEIPHGNAIVSTFEQIGASLGTAFVVSLTAVPALLGAGGVSGAEQAAAGCHAAFFGVLGLIAVIAVGIIVFVRDRKPEPRSAALEPSDEIPGIDRPWYVTDVMNAEPDTLAPASTVREAIDLMQRRETSGLPIVDVEGAVLGFLSDGDILKRLSRNDLSRLEGDSYLVLLQTESVKQRLSAMLDTPALDLATKRVVSVDADESAEVAFRMLSERRIKKMPVVRDGRFVGTLSRSNIMGALAVLEQTER</sequence>
<evidence type="ECO:0000313" key="13">
    <source>
        <dbReference type="Proteomes" id="UP001343724"/>
    </source>
</evidence>
<dbReference type="RefSeq" id="WP_326454472.1">
    <property type="nucleotide sequence ID" value="NZ_JAYMFH010000003.1"/>
</dbReference>
<protein>
    <submittedName>
        <fullName evidence="12">MDR family MFS transporter</fullName>
    </submittedName>
</protein>
<gene>
    <name evidence="12" type="ORF">VJ920_04110</name>
</gene>
<feature type="transmembrane region" description="Helical" evidence="9">
    <location>
        <begin position="76"/>
        <end position="99"/>
    </location>
</feature>
<evidence type="ECO:0000313" key="12">
    <source>
        <dbReference type="EMBL" id="MEC4294489.1"/>
    </source>
</evidence>
<evidence type="ECO:0000256" key="5">
    <source>
        <dbReference type="ARBA" id="ARBA00022692"/>
    </source>
</evidence>
<feature type="transmembrane region" description="Helical" evidence="9">
    <location>
        <begin position="435"/>
        <end position="455"/>
    </location>
</feature>
<dbReference type="Pfam" id="PF00571">
    <property type="entry name" value="CBS"/>
    <property type="match status" value="2"/>
</dbReference>
<organism evidence="12 13">
    <name type="scientific">Adlercreutzia shanghongiae</name>
    <dbReference type="NCBI Taxonomy" id="3111773"/>
    <lineage>
        <taxon>Bacteria</taxon>
        <taxon>Bacillati</taxon>
        <taxon>Actinomycetota</taxon>
        <taxon>Coriobacteriia</taxon>
        <taxon>Eggerthellales</taxon>
        <taxon>Eggerthellaceae</taxon>
        <taxon>Adlercreutzia</taxon>
    </lineage>
</organism>
<dbReference type="PROSITE" id="PS51371">
    <property type="entry name" value="CBS"/>
    <property type="match status" value="2"/>
</dbReference>
<feature type="transmembrane region" description="Helical" evidence="9">
    <location>
        <begin position="327"/>
        <end position="346"/>
    </location>
</feature>
<name>A0ABU6IYA4_9ACTN</name>
<evidence type="ECO:0000256" key="4">
    <source>
        <dbReference type="ARBA" id="ARBA00022475"/>
    </source>
</evidence>
<keyword evidence="8" id="KW-0129">CBS domain</keyword>
<dbReference type="PRINTS" id="PR01036">
    <property type="entry name" value="TCRTETB"/>
</dbReference>
<feature type="transmembrane region" description="Helical" evidence="9">
    <location>
        <begin position="164"/>
        <end position="183"/>
    </location>
</feature>
<evidence type="ECO:0000256" key="3">
    <source>
        <dbReference type="ARBA" id="ARBA00022448"/>
    </source>
</evidence>
<evidence type="ECO:0000256" key="9">
    <source>
        <dbReference type="SAM" id="Phobius"/>
    </source>
</evidence>
<keyword evidence="6 9" id="KW-1133">Transmembrane helix</keyword>